<accession>A0ABQ0ALG5</accession>
<protein>
    <recommendedName>
        <fullName evidence="1">Arc-like DNA binding domain-containing protein</fullName>
    </recommendedName>
</protein>
<evidence type="ECO:0000259" key="1">
    <source>
        <dbReference type="Pfam" id="PF03869"/>
    </source>
</evidence>
<dbReference type="SUPFAM" id="SSF47598">
    <property type="entry name" value="Ribbon-helix-helix"/>
    <property type="match status" value="1"/>
</dbReference>
<name>A0ABQ0ALG5_9RHOB</name>
<evidence type="ECO:0000313" key="3">
    <source>
        <dbReference type="Proteomes" id="UP001441944"/>
    </source>
</evidence>
<gene>
    <name evidence="2" type="ORF">NBRC116598_21430</name>
</gene>
<dbReference type="InterPro" id="IPR010985">
    <property type="entry name" value="Ribbon_hlx_hlx"/>
</dbReference>
<dbReference type="Pfam" id="PF03869">
    <property type="entry name" value="Arc"/>
    <property type="match status" value="1"/>
</dbReference>
<dbReference type="Gene3D" id="1.10.1220.10">
    <property type="entry name" value="Met repressor-like"/>
    <property type="match status" value="1"/>
</dbReference>
<dbReference type="InterPro" id="IPR013321">
    <property type="entry name" value="Arc_rbn_hlx_hlx"/>
</dbReference>
<dbReference type="EMBL" id="BAABWU010000007">
    <property type="protein sequence ID" value="GAA6196699.1"/>
    <property type="molecule type" value="Genomic_DNA"/>
</dbReference>
<dbReference type="InterPro" id="IPR005569">
    <property type="entry name" value="Arc_DNA-bd_dom"/>
</dbReference>
<sequence length="75" mass="8334">MPRQNIDQFMLRLPEGMRSKVKVRAAKCGRSMNAEIIHHLERAYDERAAKVIEEARAIFGEEAASQLSAIHGGAA</sequence>
<evidence type="ECO:0000313" key="2">
    <source>
        <dbReference type="EMBL" id="GAA6196699.1"/>
    </source>
</evidence>
<keyword evidence="3" id="KW-1185">Reference proteome</keyword>
<feature type="domain" description="Arc-like DNA binding" evidence="1">
    <location>
        <begin position="6"/>
        <end position="44"/>
    </location>
</feature>
<organism evidence="2 3">
    <name type="scientific">Pseudophaeobacter arcticus</name>
    <dbReference type="NCBI Taxonomy" id="385492"/>
    <lineage>
        <taxon>Bacteria</taxon>
        <taxon>Pseudomonadati</taxon>
        <taxon>Pseudomonadota</taxon>
        <taxon>Alphaproteobacteria</taxon>
        <taxon>Rhodobacterales</taxon>
        <taxon>Paracoccaceae</taxon>
        <taxon>Pseudophaeobacter</taxon>
    </lineage>
</organism>
<comment type="caution">
    <text evidence="2">The sequence shown here is derived from an EMBL/GenBank/DDBJ whole genome shotgun (WGS) entry which is preliminary data.</text>
</comment>
<reference evidence="2 3" key="1">
    <citation type="submission" date="2024-04" db="EMBL/GenBank/DDBJ databases">
        <title>Draft genome sequence of Pseudophaeobacter arcticus NBRC 116598.</title>
        <authorList>
            <person name="Miyakawa T."/>
            <person name="Kusuya Y."/>
            <person name="Miura T."/>
        </authorList>
    </citation>
    <scope>NUCLEOTIDE SEQUENCE [LARGE SCALE GENOMIC DNA]</scope>
    <source>
        <strain evidence="2 3">SU-CL00105</strain>
    </source>
</reference>
<dbReference type="Proteomes" id="UP001441944">
    <property type="component" value="Unassembled WGS sequence"/>
</dbReference>
<proteinExistence type="predicted"/>